<dbReference type="EMBL" id="JSAN01000080">
    <property type="protein sequence ID" value="KIC71634.1"/>
    <property type="molecule type" value="Genomic_DNA"/>
</dbReference>
<evidence type="ECO:0000256" key="4">
    <source>
        <dbReference type="ARBA" id="ARBA00023136"/>
    </source>
</evidence>
<keyword evidence="3 5" id="KW-1133">Transmembrane helix</keyword>
<dbReference type="PATRIC" id="fig|362787.3.peg.1288"/>
<accession>A0A0C1H1S9</accession>
<dbReference type="PANTHER" id="PTHR36985:SF1">
    <property type="entry name" value="TRANSLOCATION AND ASSEMBLY MODULE SUBUNIT TAMB"/>
    <property type="match status" value="1"/>
</dbReference>
<evidence type="ECO:0000313" key="8">
    <source>
        <dbReference type="Proteomes" id="UP000031465"/>
    </source>
</evidence>
<feature type="domain" description="Translocation and assembly module TamB C-terminal" evidence="6">
    <location>
        <begin position="944"/>
        <end position="1295"/>
    </location>
</feature>
<protein>
    <recommendedName>
        <fullName evidence="6">Translocation and assembly module TamB C-terminal domain-containing protein</fullName>
    </recommendedName>
</protein>
<reference evidence="7 8" key="1">
    <citation type="journal article" date="2014" name="Mol. Biol. Evol.">
        <title>Massive expansion of Ubiquitination-related gene families within the Chlamydiae.</title>
        <authorList>
            <person name="Domman D."/>
            <person name="Collingro A."/>
            <person name="Lagkouvardos I."/>
            <person name="Gehre L."/>
            <person name="Weinmaier T."/>
            <person name="Rattei T."/>
            <person name="Subtil A."/>
            <person name="Horn M."/>
        </authorList>
    </citation>
    <scope>NUCLEOTIDE SEQUENCE [LARGE SCALE GENOMIC DNA]</scope>
    <source>
        <strain evidence="7 8">EI2</strain>
    </source>
</reference>
<dbReference type="GO" id="GO:0009306">
    <property type="term" value="P:protein secretion"/>
    <property type="evidence" value="ECO:0007669"/>
    <property type="project" value="InterPro"/>
</dbReference>
<comment type="subcellular location">
    <subcellularLocation>
        <location evidence="1">Membrane</location>
        <topology evidence="1">Single-pass membrane protein</topology>
    </subcellularLocation>
</comment>
<feature type="transmembrane region" description="Helical" evidence="5">
    <location>
        <begin position="20"/>
        <end position="39"/>
    </location>
</feature>
<comment type="caution">
    <text evidence="7">The sequence shown here is derived from an EMBL/GenBank/DDBJ whole genome shotgun (WGS) entry which is preliminary data.</text>
</comment>
<dbReference type="Pfam" id="PF04357">
    <property type="entry name" value="TamB"/>
    <property type="match status" value="1"/>
</dbReference>
<dbReference type="GO" id="GO:0005886">
    <property type="term" value="C:plasma membrane"/>
    <property type="evidence" value="ECO:0007669"/>
    <property type="project" value="InterPro"/>
</dbReference>
<proteinExistence type="predicted"/>
<organism evidence="7 8">
    <name type="scientific">Candidatus Protochlamydia amoebophila</name>
    <dbReference type="NCBI Taxonomy" id="362787"/>
    <lineage>
        <taxon>Bacteria</taxon>
        <taxon>Pseudomonadati</taxon>
        <taxon>Chlamydiota</taxon>
        <taxon>Chlamydiia</taxon>
        <taxon>Parachlamydiales</taxon>
        <taxon>Parachlamydiaceae</taxon>
        <taxon>Candidatus Protochlamydia</taxon>
    </lineage>
</organism>
<dbReference type="PANTHER" id="PTHR36985">
    <property type="entry name" value="TRANSLOCATION AND ASSEMBLY MODULE SUBUNIT TAMB"/>
    <property type="match status" value="1"/>
</dbReference>
<evidence type="ECO:0000256" key="2">
    <source>
        <dbReference type="ARBA" id="ARBA00022692"/>
    </source>
</evidence>
<keyword evidence="4 5" id="KW-0472">Membrane</keyword>
<evidence type="ECO:0000256" key="5">
    <source>
        <dbReference type="SAM" id="Phobius"/>
    </source>
</evidence>
<dbReference type="Proteomes" id="UP000031465">
    <property type="component" value="Unassembled WGS sequence"/>
</dbReference>
<gene>
    <name evidence="7" type="ORF">DB44_DH00040</name>
</gene>
<sequence length="1295" mass="144952">MILIINTLNIMKILKSLIKVFLTLLTTLIFIWIVLIALFSTRQGQKWVVEKGLAYLEKQTETTIQTEIFEYTFPFHLHVEGLSISRQAQPILTIEKFNIACEYWQLLKGKFVISFLKAENILLQNLLDIYELPKNENSSSEVNFKTFPFPLYVKVGNIDLRNISIAPTVFKQLNLSANIIEQADDLKFSIKGTLKNNPFKNLFSTHAILEIANNNYLPLPLVVNLDIDNNHLTSNFNYDHFTYPLQLSNEVIPIDMKINFMASLNDWQKTIQNPKQQGNKINGSYQIIALLPETDSFYKNLLGKELQLEGKFSFKKNHLLLLSEIQLNSQTFIFNGQAAIDKNFYIRESLFNGTILDLEKFSFLSNKSIKGLLTFEGSILGSRNKPQIIFEGSSPEVKLENYSFKNVHISSKTHLENRHMMGRIGLEFEHLNQNCNLNSNFSIDDQLLTLSDLSAKALDSFAEGDLTLNLLNLITEGHLDIHFTNLENFSNFFNLPSIKGNGLAQIKLKPALNINDNKQQAIDAKLNGYQLDMNDHQIDELSYQAKFYPSPQKQNFYVLQSEIEAKKLQSTDYSISNISVNTTQNINLDTYSVFDLSTQIHLDKISSVRGEAQSGQIYFFLKDPFTTPQGEVNVSLERIQTEATTFNHLNAITTLNSFEKKNPFQIYVQGNSQVEWNAEANGFWSFQNGLNCALEKLEGIYGTQPLKLQNPLWISYQKGNISLADLNLSFGKAEIEAQFQKINKEIIFDFRTNDISTTLIKYFYPDLPITGKASFEGHLGGTIDQPEGSLLIYLRNMQITEEIFAQNPLMQGNIQLDLNGSGINLKSTLNGIGSSPVHAQGTLPIAFSLSPISMVIQKDNPFSVTLEARGEIGPYMHLFYNDTSNLTGQVKIAINLSGQIDNPQIKGSIKLTDGAYEILKSGSIYHNIQAILEGDGSVVVIKHFSAENSKHGSITAKGKISLDKKQHFPFDIKLEPKQIAIMESDYADIEASGSLQLVGNLKKSKLRGDLTVDNAVIHMEEALPKQIKSVAVIFINQNPDHKSKRSSEVSNSSPLAFDIKLQIPGNVSIEGNNLSSEWKGAITITGTANNPLLNGDLSVINGQYDFNGKTFNLSQGNIHFAGSPGKKTSIYVVASKEIDRIRADIIVKGAADKLVVSFRSNPPLSQREVLSYILFNRGIADITPDQGDQLSQSFISLNASEQNSSSDDFLTKIRNNIGIDRLDISANDNNNKDLSLQIGKYITEGVFVSINKSISDIGNRLAIEANVHKNLKAQAEVELGTANQGKISLKWKNDY</sequence>
<name>A0A0C1H1S9_9BACT</name>
<evidence type="ECO:0000256" key="3">
    <source>
        <dbReference type="ARBA" id="ARBA00022989"/>
    </source>
</evidence>
<evidence type="ECO:0000256" key="1">
    <source>
        <dbReference type="ARBA" id="ARBA00004167"/>
    </source>
</evidence>
<evidence type="ECO:0000259" key="6">
    <source>
        <dbReference type="Pfam" id="PF04357"/>
    </source>
</evidence>
<keyword evidence="2 5" id="KW-0812">Transmembrane</keyword>
<evidence type="ECO:0000313" key="7">
    <source>
        <dbReference type="EMBL" id="KIC71634.1"/>
    </source>
</evidence>
<dbReference type="InterPro" id="IPR007452">
    <property type="entry name" value="TamB_C"/>
</dbReference>